<dbReference type="EMBL" id="CABWIB010000001">
    <property type="protein sequence ID" value="VWL85390.1"/>
    <property type="molecule type" value="Genomic_DNA"/>
</dbReference>
<feature type="transmembrane region" description="Helical" evidence="7">
    <location>
        <begin position="34"/>
        <end position="51"/>
    </location>
</feature>
<evidence type="ECO:0000256" key="1">
    <source>
        <dbReference type="ARBA" id="ARBA00004141"/>
    </source>
</evidence>
<dbReference type="PANTHER" id="PTHR42865">
    <property type="entry name" value="PROTON/GLUTAMATE-ASPARTATE SYMPORTER"/>
    <property type="match status" value="1"/>
</dbReference>
<gene>
    <name evidence="8" type="ORF">OMES3154_00675</name>
</gene>
<dbReference type="SUPFAM" id="SSF118215">
    <property type="entry name" value="Proton glutamate symport protein"/>
    <property type="match status" value="1"/>
</dbReference>
<feature type="transmembrane region" description="Helical" evidence="7">
    <location>
        <begin position="220"/>
        <end position="240"/>
    </location>
</feature>
<dbReference type="GO" id="GO:0015293">
    <property type="term" value="F:symporter activity"/>
    <property type="evidence" value="ECO:0007669"/>
    <property type="project" value="InterPro"/>
</dbReference>
<dbReference type="PRINTS" id="PR00173">
    <property type="entry name" value="EDTRNSPORT"/>
</dbReference>
<dbReference type="GO" id="GO:0015184">
    <property type="term" value="F:L-cystine transmembrane transporter activity"/>
    <property type="evidence" value="ECO:0007669"/>
    <property type="project" value="TreeGrafter"/>
</dbReference>
<evidence type="ECO:0000256" key="6">
    <source>
        <dbReference type="ARBA" id="ARBA00023136"/>
    </source>
</evidence>
<feature type="transmembrane region" description="Helical" evidence="7">
    <location>
        <begin position="294"/>
        <end position="315"/>
    </location>
</feature>
<feature type="transmembrane region" description="Helical" evidence="7">
    <location>
        <begin position="363"/>
        <end position="383"/>
    </location>
</feature>
<keyword evidence="6 7" id="KW-0472">Membrane</keyword>
<feature type="transmembrane region" description="Helical" evidence="7">
    <location>
        <begin position="260"/>
        <end position="282"/>
    </location>
</feature>
<evidence type="ECO:0000256" key="7">
    <source>
        <dbReference type="SAM" id="Phobius"/>
    </source>
</evidence>
<proteinExistence type="inferred from homology"/>
<dbReference type="Proteomes" id="UP000419017">
    <property type="component" value="Unassembled WGS sequence"/>
</dbReference>
<evidence type="ECO:0000256" key="3">
    <source>
        <dbReference type="ARBA" id="ARBA00022448"/>
    </source>
</evidence>
<dbReference type="PANTHER" id="PTHR42865:SF5">
    <property type="entry name" value="L-CYSTINE TRANSPORTER TCYP"/>
    <property type="match status" value="1"/>
</dbReference>
<keyword evidence="5 7" id="KW-1133">Transmembrane helix</keyword>
<feature type="transmembrane region" description="Helical" evidence="7">
    <location>
        <begin position="180"/>
        <end position="199"/>
    </location>
</feature>
<accession>A0A6I8MD72</accession>
<name>A0A6I8MD72_9FUSO</name>
<comment type="similarity">
    <text evidence="2">Belongs to the dicarboxylate/amino acid:cation symporter (DAACS) (TC 2.A.23) family.</text>
</comment>
<feature type="transmembrane region" description="Helical" evidence="7">
    <location>
        <begin position="335"/>
        <end position="356"/>
    </location>
</feature>
<dbReference type="InterPro" id="IPR001991">
    <property type="entry name" value="Na-dicarboxylate_symporter"/>
</dbReference>
<dbReference type="Gene3D" id="1.10.3860.10">
    <property type="entry name" value="Sodium:dicarboxylate symporter"/>
    <property type="match status" value="1"/>
</dbReference>
<evidence type="ECO:0000313" key="8">
    <source>
        <dbReference type="EMBL" id="VWL85390.1"/>
    </source>
</evidence>
<dbReference type="AlphaFoldDB" id="A0A6I8MD72"/>
<feature type="transmembrane region" description="Helical" evidence="7">
    <location>
        <begin position="6"/>
        <end position="22"/>
    </location>
</feature>
<comment type="subcellular location">
    <subcellularLocation>
        <location evidence="1">Membrane</location>
        <topology evidence="1">Multi-pass membrane protein</topology>
    </subcellularLocation>
</comment>
<evidence type="ECO:0000256" key="4">
    <source>
        <dbReference type="ARBA" id="ARBA00022692"/>
    </source>
</evidence>
<keyword evidence="4 7" id="KW-0812">Transmembrane</keyword>
<dbReference type="InterPro" id="IPR036458">
    <property type="entry name" value="Na:dicarbo_symporter_sf"/>
</dbReference>
<keyword evidence="9" id="KW-1185">Reference proteome</keyword>
<reference evidence="8 9" key="1">
    <citation type="submission" date="2019-10" db="EMBL/GenBank/DDBJ databases">
        <authorList>
            <person name="Blom J."/>
        </authorList>
    </citation>
    <scope>NUCLEOTIDE SEQUENCE [LARGE SCALE GENOMIC DNA]</scope>
    <source>
        <strain evidence="8 9">ES3154-GLU</strain>
    </source>
</reference>
<evidence type="ECO:0000256" key="2">
    <source>
        <dbReference type="ARBA" id="ARBA00006148"/>
    </source>
</evidence>
<evidence type="ECO:0000313" key="9">
    <source>
        <dbReference type="Proteomes" id="UP000419017"/>
    </source>
</evidence>
<feature type="transmembrane region" description="Helical" evidence="7">
    <location>
        <begin position="71"/>
        <end position="92"/>
    </location>
</feature>
<keyword evidence="3" id="KW-0813">Transport</keyword>
<evidence type="ECO:0000256" key="5">
    <source>
        <dbReference type="ARBA" id="ARBA00022989"/>
    </source>
</evidence>
<feature type="transmembrane region" description="Helical" evidence="7">
    <location>
        <begin position="104"/>
        <end position="127"/>
    </location>
</feature>
<protein>
    <submittedName>
        <fullName evidence="8">Sodium:dicarboxylate symporter</fullName>
    </submittedName>
</protein>
<feature type="transmembrane region" description="Helical" evidence="7">
    <location>
        <begin position="389"/>
        <end position="409"/>
    </location>
</feature>
<sequence length="452" mass="48122">MFGNILSIVVFIILLLGLYIMAKKHVSFSKRVFTSLIVGIVFGLILNYIFMPSELKMTNEAFNIVGRGYVSLIKMIAMPLVMISILAAIVNIQDTKTAGKYAGFIITSLLSTAAIASIVSIIVTLAYKLNAASILGGTREIEAGQKFLSRVSVATQSISDKVVSFIPQNPFLDMTGARPTSIIAVVVFSAFLGTAILGIKRKKTDSAKIVIDLINALSDVILRLVTLVLRLTPYGVLALITKVVATSSYEEIYKLLKFVLASYTALIIMYIIHILIVVLLGLSPIVYIKKSISALIFAFTSRTSAGTIPLTISSQEDMGVDKGISNMAATFGASIGQNGCAAIYPTMLALMIAPVVGIDVYNLAFLVKVVVVVVISSLGVAGVGGGATFAAIIVLSTLGLPVELAGLLISVEPLIDMGRTALNVNDSILAGVISARLLNKLNKEKYYNKTVE</sequence>
<dbReference type="GO" id="GO:0005886">
    <property type="term" value="C:plasma membrane"/>
    <property type="evidence" value="ECO:0007669"/>
    <property type="project" value="TreeGrafter"/>
</dbReference>
<dbReference type="Pfam" id="PF00375">
    <property type="entry name" value="SDF"/>
    <property type="match status" value="1"/>
</dbReference>
<organism evidence="8 9">
    <name type="scientific">Oceanivirga miroungae</name>
    <dbReference type="NCBI Taxonomy" id="1130046"/>
    <lineage>
        <taxon>Bacteria</taxon>
        <taxon>Fusobacteriati</taxon>
        <taxon>Fusobacteriota</taxon>
        <taxon>Fusobacteriia</taxon>
        <taxon>Fusobacteriales</taxon>
        <taxon>Leptotrichiaceae</taxon>
        <taxon>Oceanivirga</taxon>
    </lineage>
</organism>
<dbReference type="RefSeq" id="WP_156683388.1">
    <property type="nucleotide sequence ID" value="NZ_CABWIB010000001.1"/>
</dbReference>